<sequence>MVHPPPSPPPPLQKQPIYPRLNLQHPQYPRVNMDNLPSGPYTNYDPNCPGTYTATNTTPVPLHPSRTSQSYTYSMVFRVPDQPWPSLALLTQCLDKVRRRDCRVFSSLEAIQQHGGAHTGDLILTFTVAEPIDAVIFVSAEGAISLQIRNWNVDRSMPGWCLVSGP</sequence>
<dbReference type="VEuPathDB" id="FungiDB:ACLA_094110"/>
<dbReference type="Proteomes" id="UP000006701">
    <property type="component" value="Unassembled WGS sequence"/>
</dbReference>
<dbReference type="HOGENOM" id="CLU_1602307_0_0_1"/>
<dbReference type="OrthoDB" id="4449195at2759"/>
<name>A1CFR3_ASPCL</name>
<evidence type="ECO:0000313" key="2">
    <source>
        <dbReference type="Proteomes" id="UP000006701"/>
    </source>
</evidence>
<evidence type="ECO:0000313" key="1">
    <source>
        <dbReference type="EMBL" id="EAW11712.1"/>
    </source>
</evidence>
<proteinExistence type="predicted"/>
<protein>
    <submittedName>
        <fullName evidence="1">Uncharacterized protein</fullName>
    </submittedName>
</protein>
<dbReference type="RefSeq" id="XP_001273138.1">
    <property type="nucleotide sequence ID" value="XM_001273137.1"/>
</dbReference>
<dbReference type="GeneID" id="4704728"/>
<dbReference type="AlphaFoldDB" id="A1CFR3"/>
<reference evidence="1 2" key="1">
    <citation type="journal article" date="2008" name="PLoS Genet.">
        <title>Genomic islands in the pathogenic filamentous fungus Aspergillus fumigatus.</title>
        <authorList>
            <person name="Fedorova N.D."/>
            <person name="Khaldi N."/>
            <person name="Joardar V.S."/>
            <person name="Maiti R."/>
            <person name="Amedeo P."/>
            <person name="Anderson M.J."/>
            <person name="Crabtree J."/>
            <person name="Silva J.C."/>
            <person name="Badger J.H."/>
            <person name="Albarraq A."/>
            <person name="Angiuoli S."/>
            <person name="Bussey H."/>
            <person name="Bowyer P."/>
            <person name="Cotty P.J."/>
            <person name="Dyer P.S."/>
            <person name="Egan A."/>
            <person name="Galens K."/>
            <person name="Fraser-Liggett C.M."/>
            <person name="Haas B.J."/>
            <person name="Inman J.M."/>
            <person name="Kent R."/>
            <person name="Lemieux S."/>
            <person name="Malavazi I."/>
            <person name="Orvis J."/>
            <person name="Roemer T."/>
            <person name="Ronning C.M."/>
            <person name="Sundaram J.P."/>
            <person name="Sutton G."/>
            <person name="Turner G."/>
            <person name="Venter J.C."/>
            <person name="White O.R."/>
            <person name="Whitty B.R."/>
            <person name="Youngman P."/>
            <person name="Wolfe K.H."/>
            <person name="Goldman G.H."/>
            <person name="Wortman J.R."/>
            <person name="Jiang B."/>
            <person name="Denning D.W."/>
            <person name="Nierman W.C."/>
        </authorList>
    </citation>
    <scope>NUCLEOTIDE SEQUENCE [LARGE SCALE GENOMIC DNA]</scope>
    <source>
        <strain evidence="2">ATCC 1007 / CBS 513.65 / DSM 816 / NCTC 3887 / NRRL 1</strain>
    </source>
</reference>
<accession>A1CFR3</accession>
<keyword evidence="2" id="KW-1185">Reference proteome</keyword>
<gene>
    <name evidence="1" type="ORF">ACLA_094110</name>
</gene>
<organism evidence="1 2">
    <name type="scientific">Aspergillus clavatus (strain ATCC 1007 / CBS 513.65 / DSM 816 / NCTC 3887 / NRRL 1 / QM 1276 / 107)</name>
    <dbReference type="NCBI Taxonomy" id="344612"/>
    <lineage>
        <taxon>Eukaryota</taxon>
        <taxon>Fungi</taxon>
        <taxon>Dikarya</taxon>
        <taxon>Ascomycota</taxon>
        <taxon>Pezizomycotina</taxon>
        <taxon>Eurotiomycetes</taxon>
        <taxon>Eurotiomycetidae</taxon>
        <taxon>Eurotiales</taxon>
        <taxon>Aspergillaceae</taxon>
        <taxon>Aspergillus</taxon>
        <taxon>Aspergillus subgen. Fumigati</taxon>
    </lineage>
</organism>
<dbReference type="KEGG" id="act:ACLA_094110"/>
<dbReference type="EMBL" id="DS027052">
    <property type="protein sequence ID" value="EAW11712.1"/>
    <property type="molecule type" value="Genomic_DNA"/>
</dbReference>